<dbReference type="Pfam" id="PF10145">
    <property type="entry name" value="PhageMin_Tail"/>
    <property type="match status" value="1"/>
</dbReference>
<gene>
    <name evidence="6" type="ORF">EI981_25185</name>
</gene>
<dbReference type="Proteomes" id="UP000270678">
    <property type="component" value="Chromosome"/>
</dbReference>
<feature type="coiled-coil region" evidence="2">
    <location>
        <begin position="1152"/>
        <end position="1179"/>
    </location>
</feature>
<keyword evidence="1" id="KW-1188">Viral release from host cell</keyword>
<dbReference type="KEGG" id="plut:EI981_25185"/>
<proteinExistence type="predicted"/>
<feature type="coiled-coil region" evidence="2">
    <location>
        <begin position="609"/>
        <end position="669"/>
    </location>
</feature>
<feature type="transmembrane region" description="Helical" evidence="4">
    <location>
        <begin position="552"/>
        <end position="575"/>
    </location>
</feature>
<dbReference type="InterPro" id="IPR010090">
    <property type="entry name" value="Phage_tape_meas"/>
</dbReference>
<sequence>MAGEMNVGGIKATLQLDSDGFKKGMEEAKQDMRKVTDESKKFNQDFRGVSKSLRDVGLDAKEIRKVKSELLAANPQVLEKQLASLESKMYALGASSDQVKRIKEQFASAAAPVDKLEKNIENAAKAGQDAASSLSRLNTTLSETGMSSKEISKINDALRKANPEILQKQLREVREEMKRLGASDIEIRKVTNEIEQSATKVNRFQSEIKSLAVAYGSYAAAVIAALTKAISLSGDFEQAMAKVKAISGATGEEFAKLRQQSIDLGAATIFTSAQAADAQSFLAMAGFKTKQILEALPGVLSLAAAGQMEIARTADIASNILTGFGMSADQTGRMVDVLAMTMTNANTNIEQLGDAMKYAAPVAASLGISIEDTAAAIAKMSDAGIQGEMAGTQLRRIMLRLVRPVGEAKDVMEALGIKTADAMGNVLPFTQLIGQFEQKFKSLTQEQQNQVAGLVAGQEAVAGFLTLIRNGQAGLESFSASLSDSAGAADRLAFEQMDTLNGSIEEMKSAFEAAGISVGDMFNPTVRALIDYITKLVLGFTELNPEVKAAIVAFPVATAGLLGIAAAIGAVTIALNALNVSFPILGLISLAIGTVVAGIAALIAHNNAAAESTRKHDEAQKSLNETLKQAPYSRTAEELQNLQDKESQLNKVLEERAKLMARLNEIDAAGQRGEGTPQMLSEAMDINDELKKMDKQLREMGYDGIEEATEKQKELKKAISDSVPALREMQREELAEVSAKIQHIDTMNDLKRQYEELTSKENLSADQKRTLADVVKRLVQEYPSLSAALDDQNQWHIRNIDSLDDLIDTERKSVSSTVEAAKKRLNAWKIETEAKIRLANQQMEALAKISGAMDKKPTGMFVEQSPIDDFFNLSHPGFKRTFDEKAKAKQDEINDYKLELNKINQDIQSITEGAFKDFENSAYGDGIDLTSSKTKKKKAKKAKKEKSAAEIAKEMREKAYNSDIAGVRYMAEMYDWSADQQIAAYEKVRVKHRQHLKESIEDEREMNLLLKRLHEDSAKSKYDISVSWVTAEEKRMEKSSKSEIEIAEMKVAAWTRVRDRYSKDSEFYKDADDKLFQARKELISATERAMKDLYSSTSDYLKQMERRLEESGASETEIAQMKLELWTRIRDSYTKDSEYYKQADDQVYQAKKDLLQKQQKDAEAARKVEKQRIDQAKKDELAAIAERRKAYTDAIDERIADIDRLIKAEDRLNAEQDYESLLAEKKARQALLADAVSPEGRKEYADITAEIERMELEHSRDIRKQNLEDQKQALQDEKSEKERAFDKEKSDAEAHYDEMTQTLENYQDDVKLMEAGLQDYRVDANQTANTQILADLDNFISAYNSKLSSLTGMPSASQQASDLQEYNANKDAWEAAKKSGNKAEMDRLSQRNEDIRKQYGIEKDTGKLPSFDVGGRVPGPMGAPLQAIVHGGEAIFNPMQLDNLFRLLDVPRALPVYDRSDKVQPVIYNSFDMSVGAVEVTDGADAELLYGSRERTARRLATTGGTK</sequence>
<feature type="transmembrane region" description="Helical" evidence="4">
    <location>
        <begin position="582"/>
        <end position="604"/>
    </location>
</feature>
<evidence type="ECO:0000313" key="6">
    <source>
        <dbReference type="EMBL" id="AZS17388.1"/>
    </source>
</evidence>
<keyword evidence="4" id="KW-1133">Transmembrane helix</keyword>
<feature type="region of interest" description="Disordered" evidence="3">
    <location>
        <begin position="1272"/>
        <end position="1295"/>
    </location>
</feature>
<evidence type="ECO:0000256" key="2">
    <source>
        <dbReference type="SAM" id="Coils"/>
    </source>
</evidence>
<dbReference type="PANTHER" id="PTHR37813">
    <property type="entry name" value="FELS-2 PROPHAGE PROTEIN"/>
    <property type="match status" value="1"/>
</dbReference>
<feature type="domain" description="Phage tail tape measure protein" evidence="5">
    <location>
        <begin position="258"/>
        <end position="453"/>
    </location>
</feature>
<evidence type="ECO:0000256" key="4">
    <source>
        <dbReference type="SAM" id="Phobius"/>
    </source>
</evidence>
<accession>A0A3Q9IBW6</accession>
<dbReference type="RefSeq" id="WP_127002908.1">
    <property type="nucleotide sequence ID" value="NZ_CP034346.1"/>
</dbReference>
<dbReference type="EMBL" id="CP034346">
    <property type="protein sequence ID" value="AZS17388.1"/>
    <property type="molecule type" value="Genomic_DNA"/>
</dbReference>
<evidence type="ECO:0000313" key="7">
    <source>
        <dbReference type="Proteomes" id="UP000270678"/>
    </source>
</evidence>
<keyword evidence="7" id="KW-1185">Reference proteome</keyword>
<keyword evidence="4" id="KW-0472">Membrane</keyword>
<protein>
    <submittedName>
        <fullName evidence="6">Phage tail tape measure protein</fullName>
    </submittedName>
</protein>
<evidence type="ECO:0000256" key="1">
    <source>
        <dbReference type="ARBA" id="ARBA00022612"/>
    </source>
</evidence>
<organism evidence="6 7">
    <name type="scientific">Paenibacillus lutimineralis</name>
    <dbReference type="NCBI Taxonomy" id="2707005"/>
    <lineage>
        <taxon>Bacteria</taxon>
        <taxon>Bacillati</taxon>
        <taxon>Bacillota</taxon>
        <taxon>Bacilli</taxon>
        <taxon>Bacillales</taxon>
        <taxon>Paenibacillaceae</taxon>
        <taxon>Paenibacillus</taxon>
    </lineage>
</organism>
<dbReference type="NCBIfam" id="TIGR01760">
    <property type="entry name" value="tape_meas_TP901"/>
    <property type="match status" value="1"/>
</dbReference>
<dbReference type="OrthoDB" id="2663535at2"/>
<keyword evidence="2" id="KW-0175">Coiled coil</keyword>
<dbReference type="PANTHER" id="PTHR37813:SF1">
    <property type="entry name" value="FELS-2 PROPHAGE PROTEIN"/>
    <property type="match status" value="1"/>
</dbReference>
<evidence type="ECO:0000259" key="5">
    <source>
        <dbReference type="Pfam" id="PF10145"/>
    </source>
</evidence>
<name>A0A3Q9IBW6_9BACL</name>
<feature type="coiled-coil region" evidence="2">
    <location>
        <begin position="740"/>
        <end position="767"/>
    </location>
</feature>
<evidence type="ECO:0000256" key="3">
    <source>
        <dbReference type="SAM" id="MobiDB-lite"/>
    </source>
</evidence>
<keyword evidence="4" id="KW-0812">Transmembrane</keyword>
<feature type="coiled-coil region" evidence="2">
    <location>
        <begin position="879"/>
        <end position="906"/>
    </location>
</feature>
<reference evidence="7" key="1">
    <citation type="submission" date="2018-12" db="EMBL/GenBank/DDBJ databases">
        <title>Complete genome sequence of Paenibacillus sp. MBLB1234.</title>
        <authorList>
            <person name="Nam Y.-D."/>
            <person name="Kang J."/>
            <person name="Chung W.-H."/>
            <person name="Park Y.S."/>
        </authorList>
    </citation>
    <scope>NUCLEOTIDE SEQUENCE [LARGE SCALE GENOMIC DNA]</scope>
    <source>
        <strain evidence="7">MBLB1234</strain>
    </source>
</reference>